<feature type="transmembrane region" description="Helical" evidence="7">
    <location>
        <begin position="329"/>
        <end position="348"/>
    </location>
</feature>
<feature type="transmembrane region" description="Helical" evidence="7">
    <location>
        <begin position="560"/>
        <end position="578"/>
    </location>
</feature>
<feature type="transmembrane region" description="Helical" evidence="7">
    <location>
        <begin position="103"/>
        <end position="124"/>
    </location>
</feature>
<keyword evidence="2 7" id="KW-0813">Transport</keyword>
<evidence type="ECO:0000256" key="7">
    <source>
        <dbReference type="RuleBase" id="RU363032"/>
    </source>
</evidence>
<feature type="transmembrane region" description="Helical" evidence="7">
    <location>
        <begin position="5"/>
        <end position="21"/>
    </location>
</feature>
<keyword evidence="5 7" id="KW-1133">Transmembrane helix</keyword>
<feature type="transmembrane region" description="Helical" evidence="7">
    <location>
        <begin position="440"/>
        <end position="461"/>
    </location>
</feature>
<evidence type="ECO:0000256" key="1">
    <source>
        <dbReference type="ARBA" id="ARBA00004651"/>
    </source>
</evidence>
<protein>
    <submittedName>
        <fullName evidence="9">Iron ABC transporter permease</fullName>
    </submittedName>
</protein>
<evidence type="ECO:0000256" key="5">
    <source>
        <dbReference type="ARBA" id="ARBA00022989"/>
    </source>
</evidence>
<organism evidence="9 10">
    <name type="scientific">Acuticoccus mangrovi</name>
    <dbReference type="NCBI Taxonomy" id="2796142"/>
    <lineage>
        <taxon>Bacteria</taxon>
        <taxon>Pseudomonadati</taxon>
        <taxon>Pseudomonadota</taxon>
        <taxon>Alphaproteobacteria</taxon>
        <taxon>Hyphomicrobiales</taxon>
        <taxon>Amorphaceae</taxon>
        <taxon>Acuticoccus</taxon>
    </lineage>
</organism>
<feature type="transmembrane region" description="Helical" evidence="7">
    <location>
        <begin position="385"/>
        <end position="406"/>
    </location>
</feature>
<dbReference type="PANTHER" id="PTHR30183:SF7">
    <property type="entry name" value="FERRIC TRANSPORT SYSTEM PERMEASE PROTEIN FBPB 1-RELATED"/>
    <property type="match status" value="1"/>
</dbReference>
<feature type="transmembrane region" description="Helical" evidence="7">
    <location>
        <begin position="33"/>
        <end position="59"/>
    </location>
</feature>
<feature type="transmembrane region" description="Helical" evidence="7">
    <location>
        <begin position="286"/>
        <end position="308"/>
    </location>
</feature>
<sequence length="707" mass="74738">MRPSFLWLVTILVASLLPWYADGPGGFVSGGLLGLALSGLAAVWPVALAAIAVLAFVVLDTRASALATLLVSLAAAGWILASGGLSGLPYDAELPLSLANQPAIGWGATLAFFAFLGLMGDALARRGVMDGDPFGTHLLVFASAVLAVFVLFPLAQVFQEVLRPDAAGSVAGGLADHLLGKDVWGLSCLTGGRRCGMVWNSIGLGVAVGLATTLLGLAAALFITRIRTPFSTPARLITLLPLVTPPFVVGLALILLFGRSGSVTLFLWDAFEIRPSRWIYGPQGVWLAQTLGLTPLAFMVIHATLVSVSPSIEEAASTLRASRWRTFRTVTLPLIRPGLANAFLLTFIESLADLGNPLILGGGFKVLASGIYFKIVGAQADLGEAAGLGVILLVISLGVFLLQTLWLRNASFVTITGKGDGGQPARLALPLKAAVVGVTLLWGAFILTVYGTIILGSFATLWGRDYTLTLANYVDAFNVIAGDHGLVWAGGAWNSFGTTLMLSTLAAPLTAALGLLMAYLIARRRFRGRRTFEFAAMMSFAMPGTVIGLAYVLAFNTPPIEITGTAFILVIAFISRNMPIGVRVGLAQFSQLDPSLDEASTTLGAGPGMTLRRVLFPLLKPAVATAIIYAFVASVTTLSQVIFLVSPRYDWATTYIIGLVENTNYGRAIAYSVVLIVLLILVVAFLQLILSRVEFRRVDDKTSRETA</sequence>
<feature type="transmembrane region" description="Helical" evidence="7">
    <location>
        <begin position="202"/>
        <end position="224"/>
    </location>
</feature>
<feature type="transmembrane region" description="Helical" evidence="7">
    <location>
        <begin position="66"/>
        <end position="83"/>
    </location>
</feature>
<dbReference type="GO" id="GO:0055085">
    <property type="term" value="P:transmembrane transport"/>
    <property type="evidence" value="ECO:0007669"/>
    <property type="project" value="InterPro"/>
</dbReference>
<feature type="domain" description="ABC transmembrane type-1" evidence="8">
    <location>
        <begin position="198"/>
        <end position="403"/>
    </location>
</feature>
<evidence type="ECO:0000313" key="9">
    <source>
        <dbReference type="EMBL" id="MBJ3774312.1"/>
    </source>
</evidence>
<name>A0A934MBN4_9HYPH</name>
<feature type="transmembrane region" description="Helical" evidence="7">
    <location>
        <begin position="499"/>
        <end position="522"/>
    </location>
</feature>
<evidence type="ECO:0000256" key="3">
    <source>
        <dbReference type="ARBA" id="ARBA00022475"/>
    </source>
</evidence>
<reference evidence="9" key="1">
    <citation type="submission" date="2020-12" db="EMBL/GenBank/DDBJ databases">
        <title>Bacterial taxonomy.</title>
        <authorList>
            <person name="Pan X."/>
        </authorList>
    </citation>
    <scope>NUCLEOTIDE SEQUENCE</scope>
    <source>
        <strain evidence="9">B2012</strain>
    </source>
</reference>
<keyword evidence="3" id="KW-1003">Cell membrane</keyword>
<feature type="transmembrane region" description="Helical" evidence="7">
    <location>
        <begin position="136"/>
        <end position="155"/>
    </location>
</feature>
<feature type="transmembrane region" description="Helical" evidence="7">
    <location>
        <begin position="534"/>
        <end position="554"/>
    </location>
</feature>
<keyword evidence="10" id="KW-1185">Reference proteome</keyword>
<comment type="similarity">
    <text evidence="7">Belongs to the binding-protein-dependent transport system permease family.</text>
</comment>
<evidence type="ECO:0000256" key="6">
    <source>
        <dbReference type="ARBA" id="ARBA00023136"/>
    </source>
</evidence>
<dbReference type="PROSITE" id="PS50928">
    <property type="entry name" value="ABC_TM1"/>
    <property type="match status" value="2"/>
</dbReference>
<dbReference type="SUPFAM" id="SSF161098">
    <property type="entry name" value="MetI-like"/>
    <property type="match status" value="2"/>
</dbReference>
<feature type="transmembrane region" description="Helical" evidence="7">
    <location>
        <begin position="354"/>
        <end position="373"/>
    </location>
</feature>
<feature type="transmembrane region" description="Helical" evidence="7">
    <location>
        <begin position="236"/>
        <end position="258"/>
    </location>
</feature>
<evidence type="ECO:0000313" key="10">
    <source>
        <dbReference type="Proteomes" id="UP000609531"/>
    </source>
</evidence>
<gene>
    <name evidence="9" type="ORF">JCR33_01340</name>
</gene>
<keyword evidence="6 7" id="KW-0472">Membrane</keyword>
<feature type="transmembrane region" description="Helical" evidence="7">
    <location>
        <begin position="473"/>
        <end position="493"/>
    </location>
</feature>
<accession>A0A934MBN4</accession>
<dbReference type="Gene3D" id="1.10.3720.10">
    <property type="entry name" value="MetI-like"/>
    <property type="match status" value="2"/>
</dbReference>
<feature type="transmembrane region" description="Helical" evidence="7">
    <location>
        <begin position="622"/>
        <end position="645"/>
    </location>
</feature>
<feature type="domain" description="ABC transmembrane type-1" evidence="8">
    <location>
        <begin position="496"/>
        <end position="686"/>
    </location>
</feature>
<comment type="caution">
    <text evidence="9">The sequence shown here is derived from an EMBL/GenBank/DDBJ whole genome shotgun (WGS) entry which is preliminary data.</text>
</comment>
<evidence type="ECO:0000256" key="4">
    <source>
        <dbReference type="ARBA" id="ARBA00022692"/>
    </source>
</evidence>
<dbReference type="InterPro" id="IPR035906">
    <property type="entry name" value="MetI-like_sf"/>
</dbReference>
<dbReference type="AlphaFoldDB" id="A0A934MBN4"/>
<dbReference type="GO" id="GO:0005886">
    <property type="term" value="C:plasma membrane"/>
    <property type="evidence" value="ECO:0007669"/>
    <property type="project" value="UniProtKB-SubCell"/>
</dbReference>
<comment type="subcellular location">
    <subcellularLocation>
        <location evidence="1 7">Cell membrane</location>
        <topology evidence="1 7">Multi-pass membrane protein</topology>
    </subcellularLocation>
</comment>
<dbReference type="EMBL" id="JAEKJA010000001">
    <property type="protein sequence ID" value="MBJ3774312.1"/>
    <property type="molecule type" value="Genomic_DNA"/>
</dbReference>
<dbReference type="CDD" id="cd06261">
    <property type="entry name" value="TM_PBP2"/>
    <property type="match status" value="2"/>
</dbReference>
<evidence type="ECO:0000256" key="2">
    <source>
        <dbReference type="ARBA" id="ARBA00022448"/>
    </source>
</evidence>
<dbReference type="InterPro" id="IPR000515">
    <property type="entry name" value="MetI-like"/>
</dbReference>
<dbReference type="PANTHER" id="PTHR30183">
    <property type="entry name" value="MOLYBDENUM TRANSPORT SYSTEM PERMEASE PROTEIN MODB"/>
    <property type="match status" value="1"/>
</dbReference>
<proteinExistence type="inferred from homology"/>
<dbReference type="Proteomes" id="UP000609531">
    <property type="component" value="Unassembled WGS sequence"/>
</dbReference>
<feature type="transmembrane region" description="Helical" evidence="7">
    <location>
        <begin position="668"/>
        <end position="690"/>
    </location>
</feature>
<dbReference type="Pfam" id="PF00528">
    <property type="entry name" value="BPD_transp_1"/>
    <property type="match status" value="2"/>
</dbReference>
<evidence type="ECO:0000259" key="8">
    <source>
        <dbReference type="PROSITE" id="PS50928"/>
    </source>
</evidence>
<keyword evidence="4 7" id="KW-0812">Transmembrane</keyword>